<feature type="compositionally biased region" description="Low complexity" evidence="1">
    <location>
        <begin position="59"/>
        <end position="68"/>
    </location>
</feature>
<evidence type="ECO:0000313" key="2">
    <source>
        <dbReference type="EMBL" id="OAL23552.1"/>
    </source>
</evidence>
<feature type="compositionally biased region" description="Basic and acidic residues" evidence="1">
    <location>
        <begin position="69"/>
        <end position="79"/>
    </location>
</feature>
<comment type="caution">
    <text evidence="2">The sequence shown here is derived from an EMBL/GenBank/DDBJ whole genome shotgun (WGS) entry which is preliminary data.</text>
</comment>
<evidence type="ECO:0000256" key="1">
    <source>
        <dbReference type="SAM" id="MobiDB-lite"/>
    </source>
</evidence>
<dbReference type="Proteomes" id="UP000185904">
    <property type="component" value="Unassembled WGS sequence"/>
</dbReference>
<accession>A0A178C3A4</accession>
<keyword evidence="3" id="KW-1185">Reference proteome</keyword>
<feature type="region of interest" description="Disordered" evidence="1">
    <location>
        <begin position="1"/>
        <end position="21"/>
    </location>
</feature>
<organism evidence="2 3">
    <name type="scientific">Fonsecaea nubica</name>
    <dbReference type="NCBI Taxonomy" id="856822"/>
    <lineage>
        <taxon>Eukaryota</taxon>
        <taxon>Fungi</taxon>
        <taxon>Dikarya</taxon>
        <taxon>Ascomycota</taxon>
        <taxon>Pezizomycotina</taxon>
        <taxon>Eurotiomycetes</taxon>
        <taxon>Chaetothyriomycetidae</taxon>
        <taxon>Chaetothyriales</taxon>
        <taxon>Herpotrichiellaceae</taxon>
        <taxon>Fonsecaea</taxon>
    </lineage>
</organism>
<gene>
    <name evidence="2" type="ORF">AYO20_10997</name>
</gene>
<dbReference type="AlphaFoldDB" id="A0A178C3A4"/>
<name>A0A178C3A4_9EURO</name>
<feature type="compositionally biased region" description="Polar residues" evidence="1">
    <location>
        <begin position="33"/>
        <end position="44"/>
    </location>
</feature>
<feature type="region of interest" description="Disordered" evidence="1">
    <location>
        <begin position="55"/>
        <end position="113"/>
    </location>
</feature>
<dbReference type="RefSeq" id="XP_022494787.1">
    <property type="nucleotide sequence ID" value="XM_022649251.1"/>
</dbReference>
<feature type="region of interest" description="Disordered" evidence="1">
    <location>
        <begin position="31"/>
        <end position="50"/>
    </location>
</feature>
<sequence>MPFLKLIPVERPSAVGNASSSAAKRMLDGYITAPNSKDSGSTDDASGCKFLKLTPDTASNINKNNSNDDNNKCDTDATGHGHHHHGQNQAQGPGQDKNKGQAQGGDQGHVQDP</sequence>
<proteinExistence type="predicted"/>
<protein>
    <submittedName>
        <fullName evidence="2">Uncharacterized protein</fullName>
    </submittedName>
</protein>
<dbReference type="GeneID" id="34594383"/>
<dbReference type="OrthoDB" id="10470730at2759"/>
<dbReference type="EMBL" id="LVCJ01000129">
    <property type="protein sequence ID" value="OAL23552.1"/>
    <property type="molecule type" value="Genomic_DNA"/>
</dbReference>
<reference evidence="2 3" key="1">
    <citation type="submission" date="2016-03" db="EMBL/GenBank/DDBJ databases">
        <title>The draft genome sequence of Fonsecaea nubica causative agent of cutaneous subcutaneous infection in human host.</title>
        <authorList>
            <person name="Costa F."/>
            <person name="Sybren D.H."/>
            <person name="Raittz R.T."/>
            <person name="Weiss V.A."/>
            <person name="Leao A.C."/>
            <person name="Gomes R."/>
            <person name="De Souza E.M."/>
            <person name="Pedrosa F.O."/>
            <person name="Steffens M.B."/>
            <person name="Bombassaro A."/>
            <person name="Tadra-Sfeir M.Z."/>
            <person name="Moreno L.F."/>
            <person name="Najafzadeh M.J."/>
            <person name="Felipe M.S."/>
            <person name="Teixeira M."/>
            <person name="Sun J."/>
            <person name="Xi L."/>
            <person name="Castro M.A."/>
            <person name="Vicente V.A."/>
        </authorList>
    </citation>
    <scope>NUCLEOTIDE SEQUENCE [LARGE SCALE GENOMIC DNA]</scope>
    <source>
        <strain evidence="2 3">CBS 269.64</strain>
    </source>
</reference>
<evidence type="ECO:0000313" key="3">
    <source>
        <dbReference type="Proteomes" id="UP000185904"/>
    </source>
</evidence>